<gene>
    <name evidence="1" type="ORF">ACFP1G_03935</name>
</gene>
<dbReference type="RefSeq" id="WP_125691256.1">
    <property type="nucleotide sequence ID" value="NZ_JBHSSK010000009.1"/>
</dbReference>
<dbReference type="Proteomes" id="UP001596254">
    <property type="component" value="Unassembled WGS sequence"/>
</dbReference>
<evidence type="ECO:0000313" key="1">
    <source>
        <dbReference type="EMBL" id="MFC6206631.1"/>
    </source>
</evidence>
<proteinExistence type="predicted"/>
<dbReference type="InterPro" id="IPR021321">
    <property type="entry name" value="DUF2922"/>
</dbReference>
<accession>A0ABW1SQA3</accession>
<reference evidence="2" key="1">
    <citation type="journal article" date="2019" name="Int. J. Syst. Evol. Microbiol.">
        <title>The Global Catalogue of Microorganisms (GCM) 10K type strain sequencing project: providing services to taxonomists for standard genome sequencing and annotation.</title>
        <authorList>
            <consortium name="The Broad Institute Genomics Platform"/>
            <consortium name="The Broad Institute Genome Sequencing Center for Infectious Disease"/>
            <person name="Wu L."/>
            <person name="Ma J."/>
        </authorList>
    </citation>
    <scope>NUCLEOTIDE SEQUENCE [LARGE SCALE GENOMIC DNA]</scope>
    <source>
        <strain evidence="2">CCM 8905</strain>
    </source>
</reference>
<protein>
    <submittedName>
        <fullName evidence="1">DUF2922 family protein</fullName>
    </submittedName>
</protein>
<dbReference type="Pfam" id="PF11148">
    <property type="entry name" value="DUF2922"/>
    <property type="match status" value="1"/>
</dbReference>
<name>A0ABW1SQA3_9LACO</name>
<sequence>MKTLELNFKGSDLRIKHLRLKYVNTELTTADVEAIMAQIATAKLFAKDDVNLYAEPLTADVVETTKQTIYPLAVPPVAPVTPVA</sequence>
<keyword evidence="2" id="KW-1185">Reference proteome</keyword>
<evidence type="ECO:0000313" key="2">
    <source>
        <dbReference type="Proteomes" id="UP001596254"/>
    </source>
</evidence>
<comment type="caution">
    <text evidence="1">The sequence shown here is derived from an EMBL/GenBank/DDBJ whole genome shotgun (WGS) entry which is preliminary data.</text>
</comment>
<dbReference type="EMBL" id="JBHSSK010000009">
    <property type="protein sequence ID" value="MFC6206631.1"/>
    <property type="molecule type" value="Genomic_DNA"/>
</dbReference>
<organism evidence="1 2">
    <name type="scientific">Levilactobacillus tongjiangensis</name>
    <dbReference type="NCBI Taxonomy" id="2486023"/>
    <lineage>
        <taxon>Bacteria</taxon>
        <taxon>Bacillati</taxon>
        <taxon>Bacillota</taxon>
        <taxon>Bacilli</taxon>
        <taxon>Lactobacillales</taxon>
        <taxon>Lactobacillaceae</taxon>
        <taxon>Levilactobacillus</taxon>
    </lineage>
</organism>